<reference evidence="1" key="1">
    <citation type="submission" date="2020-09" db="EMBL/GenBank/DDBJ databases">
        <title>Genome-Enabled Discovery of Anthraquinone Biosynthesis in Senna tora.</title>
        <authorList>
            <person name="Kang S.-H."/>
            <person name="Pandey R.P."/>
            <person name="Lee C.-M."/>
            <person name="Sim J.-S."/>
            <person name="Jeong J.-T."/>
            <person name="Choi B.-S."/>
            <person name="Jung M."/>
            <person name="Ginzburg D."/>
            <person name="Zhao K."/>
            <person name="Won S.Y."/>
            <person name="Oh T.-J."/>
            <person name="Yu Y."/>
            <person name="Kim N.-H."/>
            <person name="Lee O.R."/>
            <person name="Lee T.-H."/>
            <person name="Bashyal P."/>
            <person name="Kim T.-S."/>
            <person name="Lee W.-H."/>
            <person name="Kawkins C."/>
            <person name="Kim C.-K."/>
            <person name="Kim J.S."/>
            <person name="Ahn B.O."/>
            <person name="Rhee S.Y."/>
            <person name="Sohng J.K."/>
        </authorList>
    </citation>
    <scope>NUCLEOTIDE SEQUENCE</scope>
    <source>
        <tissue evidence="1">Leaf</tissue>
    </source>
</reference>
<keyword evidence="1" id="KW-0239">DNA-directed DNA polymerase</keyword>
<comment type="caution">
    <text evidence="1">The sequence shown here is derived from an EMBL/GenBank/DDBJ whole genome shotgun (WGS) entry which is preliminary data.</text>
</comment>
<evidence type="ECO:0000313" key="1">
    <source>
        <dbReference type="EMBL" id="KAF7800662.1"/>
    </source>
</evidence>
<dbReference type="PANTHER" id="PTHR33223">
    <property type="entry name" value="CCHC-TYPE DOMAIN-CONTAINING PROTEIN"/>
    <property type="match status" value="1"/>
</dbReference>
<dbReference type="OrthoDB" id="1689420at2759"/>
<evidence type="ECO:0000313" key="2">
    <source>
        <dbReference type="Proteomes" id="UP000634136"/>
    </source>
</evidence>
<keyword evidence="1" id="KW-0548">Nucleotidyltransferase</keyword>
<keyword evidence="2" id="KW-1185">Reference proteome</keyword>
<organism evidence="1 2">
    <name type="scientific">Senna tora</name>
    <dbReference type="NCBI Taxonomy" id="362788"/>
    <lineage>
        <taxon>Eukaryota</taxon>
        <taxon>Viridiplantae</taxon>
        <taxon>Streptophyta</taxon>
        <taxon>Embryophyta</taxon>
        <taxon>Tracheophyta</taxon>
        <taxon>Spermatophyta</taxon>
        <taxon>Magnoliopsida</taxon>
        <taxon>eudicotyledons</taxon>
        <taxon>Gunneridae</taxon>
        <taxon>Pentapetalae</taxon>
        <taxon>rosids</taxon>
        <taxon>fabids</taxon>
        <taxon>Fabales</taxon>
        <taxon>Fabaceae</taxon>
        <taxon>Caesalpinioideae</taxon>
        <taxon>Cassia clade</taxon>
        <taxon>Senna</taxon>
    </lineage>
</organism>
<dbReference type="AlphaFoldDB" id="A0A834VXL6"/>
<dbReference type="Proteomes" id="UP000634136">
    <property type="component" value="Unassembled WGS sequence"/>
</dbReference>
<sequence length="270" mass="29794">MAEEKTLKELDAPLVQQTPLCITATTLQAPLGLKSGLIHLLPKFRGLANEDPYNHLKEFHVVCSSMKPDKITEDQIKLRAFPFSLEDAAKKLLFYLLAGSITSWEQMMKTFLGGTIPLPGCPQHGIPEQALINFFYEGKGELTMRIQDAQVTFNMLNPIKSPKENEKSLKIEAAKEGESKAAIDGDLNNHQIDPGEKSQKYLTEIDAADQFGGPTMLKAPPWCNKSKSPHHINQELPFTPGVQKNITGRDTRNGDSCKVISTPCALIDPG</sequence>
<gene>
    <name evidence="1" type="ORF">G2W53_044875</name>
</gene>
<dbReference type="PANTHER" id="PTHR33223:SF3">
    <property type="match status" value="1"/>
</dbReference>
<dbReference type="EMBL" id="JAAIUW010000258">
    <property type="protein sequence ID" value="KAF7800662.1"/>
    <property type="molecule type" value="Genomic_DNA"/>
</dbReference>
<accession>A0A834VXL6</accession>
<keyword evidence="1" id="KW-0808">Transferase</keyword>
<name>A0A834VXL6_9FABA</name>
<proteinExistence type="predicted"/>
<dbReference type="GO" id="GO:0003887">
    <property type="term" value="F:DNA-directed DNA polymerase activity"/>
    <property type="evidence" value="ECO:0007669"/>
    <property type="project" value="UniProtKB-KW"/>
</dbReference>
<protein>
    <submittedName>
        <fullName evidence="1">DNA-directed DNA polymerase</fullName>
    </submittedName>
</protein>